<evidence type="ECO:0000256" key="2">
    <source>
        <dbReference type="ARBA" id="ARBA00022679"/>
    </source>
</evidence>
<dbReference type="OrthoDB" id="541052at2759"/>
<sequence>MDILVLRLPRPGYEPAVGEEWQEFLRQNLYADIGKYGNATARRVTLSALHTLMHRLTSRNYLKTHAGLVVLRRGRAYLACHRNTHAYIKTRIKRNLERLVKGAAALGLALPDTVFAYSAQDEPVCKDLAGACSGAPVFSHIKRYDRRERKAIDSDVLIPHLGHSFKSTVHFPWPAKDPRAVMRASLQNTMDPKRCMRTHLARLSASSNGSAYLDCGYVANNHRTYKIPKSHMKSYIGMSRHSHYRLVMNADGHTASSRLGYLLTVNSAVLTQGDSPWIEYYYRSLQPGRHLLTYDASSVLPLVREMQVRYWVAALQAYADLAPPALARVAADMTGLSGGSSRRLGRASTSTILSAIKRAAGGGGSSSKKSSKRSSSHRRSTKTFKATGGSSAQARKALAEVVGRLDSRTKGS</sequence>
<feature type="domain" description="Glycosyl transferase CAP10" evidence="4">
    <location>
        <begin position="109"/>
        <end position="325"/>
    </location>
</feature>
<name>A0A835T8R7_9CHLO</name>
<dbReference type="PANTHER" id="PTHR12203">
    <property type="entry name" value="KDEL LYS-ASP-GLU-LEU CONTAINING - RELATED"/>
    <property type="match status" value="1"/>
</dbReference>
<keyword evidence="6" id="KW-1185">Reference proteome</keyword>
<dbReference type="InterPro" id="IPR051091">
    <property type="entry name" value="O-Glucosyltr/Glycosyltrsf_90"/>
</dbReference>
<dbReference type="EMBL" id="JAEHOD010000061">
    <property type="protein sequence ID" value="KAG2433641.1"/>
    <property type="molecule type" value="Genomic_DNA"/>
</dbReference>
<dbReference type="SMART" id="SM00672">
    <property type="entry name" value="CAP10"/>
    <property type="match status" value="1"/>
</dbReference>
<evidence type="ECO:0000256" key="1">
    <source>
        <dbReference type="ARBA" id="ARBA00010118"/>
    </source>
</evidence>
<dbReference type="AlphaFoldDB" id="A0A835T8R7"/>
<accession>A0A835T8R7</accession>
<comment type="caution">
    <text evidence="5">The sequence shown here is derived from an EMBL/GenBank/DDBJ whole genome shotgun (WGS) entry which is preliminary data.</text>
</comment>
<dbReference type="GO" id="GO:0016740">
    <property type="term" value="F:transferase activity"/>
    <property type="evidence" value="ECO:0007669"/>
    <property type="project" value="UniProtKB-KW"/>
</dbReference>
<feature type="compositionally biased region" description="Basic and acidic residues" evidence="3">
    <location>
        <begin position="403"/>
        <end position="412"/>
    </location>
</feature>
<dbReference type="PANTHER" id="PTHR12203:SF35">
    <property type="entry name" value="PROTEIN O-GLUCOSYLTRANSFERASE 1"/>
    <property type="match status" value="1"/>
</dbReference>
<evidence type="ECO:0000259" key="4">
    <source>
        <dbReference type="SMART" id="SM00672"/>
    </source>
</evidence>
<dbReference type="Pfam" id="PF05686">
    <property type="entry name" value="Glyco_transf_90"/>
    <property type="match status" value="1"/>
</dbReference>
<comment type="similarity">
    <text evidence="1">Belongs to the glycosyltransferase 90 family.</text>
</comment>
<organism evidence="5 6">
    <name type="scientific">Chlamydomonas schloesseri</name>
    <dbReference type="NCBI Taxonomy" id="2026947"/>
    <lineage>
        <taxon>Eukaryota</taxon>
        <taxon>Viridiplantae</taxon>
        <taxon>Chlorophyta</taxon>
        <taxon>core chlorophytes</taxon>
        <taxon>Chlorophyceae</taxon>
        <taxon>CS clade</taxon>
        <taxon>Chlamydomonadales</taxon>
        <taxon>Chlamydomonadaceae</taxon>
        <taxon>Chlamydomonas</taxon>
    </lineage>
</organism>
<feature type="region of interest" description="Disordered" evidence="3">
    <location>
        <begin position="359"/>
        <end position="412"/>
    </location>
</feature>
<keyword evidence="2" id="KW-0808">Transferase</keyword>
<evidence type="ECO:0000313" key="6">
    <source>
        <dbReference type="Proteomes" id="UP000613740"/>
    </source>
</evidence>
<evidence type="ECO:0000313" key="5">
    <source>
        <dbReference type="EMBL" id="KAG2433641.1"/>
    </source>
</evidence>
<dbReference type="InterPro" id="IPR006598">
    <property type="entry name" value="CAP10"/>
</dbReference>
<reference evidence="5" key="1">
    <citation type="journal article" date="2020" name="bioRxiv">
        <title>Comparative genomics of Chlamydomonas.</title>
        <authorList>
            <person name="Craig R.J."/>
            <person name="Hasan A.R."/>
            <person name="Ness R.W."/>
            <person name="Keightley P.D."/>
        </authorList>
    </citation>
    <scope>NUCLEOTIDE SEQUENCE</scope>
    <source>
        <strain evidence="5">CCAP 11/173</strain>
    </source>
</reference>
<feature type="compositionally biased region" description="Basic residues" evidence="3">
    <location>
        <begin position="369"/>
        <end position="382"/>
    </location>
</feature>
<evidence type="ECO:0000256" key="3">
    <source>
        <dbReference type="SAM" id="MobiDB-lite"/>
    </source>
</evidence>
<proteinExistence type="inferred from homology"/>
<gene>
    <name evidence="5" type="ORF">HYH02_012569</name>
</gene>
<protein>
    <recommendedName>
        <fullName evidence="4">Glycosyl transferase CAP10 domain-containing protein</fullName>
    </recommendedName>
</protein>
<dbReference type="Proteomes" id="UP000613740">
    <property type="component" value="Unassembled WGS sequence"/>
</dbReference>